<evidence type="ECO:0000313" key="2">
    <source>
        <dbReference type="EMBL" id="PSW18608.1"/>
    </source>
</evidence>
<evidence type="ECO:0000256" key="1">
    <source>
        <dbReference type="SAM" id="Phobius"/>
    </source>
</evidence>
<sequence>MAAATTLPMPRWWTRSLPTTTANFADLTLVPSTYLLGALATLYASALFLLFLAVFFLVLPLSILIACSWLLWHEYWQLALRYCQQQGRLVIEQQGQIRWQGERWRLVQVKICTRWLIMVGVQSGSQRRWLLIAPDSCRENDYRSLALFCHHFPSICHD</sequence>
<dbReference type="EMBL" id="PYMA01000010">
    <property type="protein sequence ID" value="PSW18608.1"/>
    <property type="molecule type" value="Genomic_DNA"/>
</dbReference>
<feature type="transmembrane region" description="Helical" evidence="1">
    <location>
        <begin position="42"/>
        <end position="72"/>
    </location>
</feature>
<dbReference type="Proteomes" id="UP000241771">
    <property type="component" value="Unassembled WGS sequence"/>
</dbReference>
<dbReference type="InterPro" id="IPR009883">
    <property type="entry name" value="YgfX"/>
</dbReference>
<evidence type="ECO:0008006" key="4">
    <source>
        <dbReference type="Google" id="ProtNLM"/>
    </source>
</evidence>
<evidence type="ECO:0000313" key="3">
    <source>
        <dbReference type="Proteomes" id="UP000241771"/>
    </source>
</evidence>
<proteinExistence type="predicted"/>
<keyword evidence="1" id="KW-1133">Transmembrane helix</keyword>
<dbReference type="Pfam" id="PF07254">
    <property type="entry name" value="Cpta_toxin"/>
    <property type="match status" value="1"/>
</dbReference>
<organism evidence="2 3">
    <name type="scientific">Photobacterium sanctipauli</name>
    <dbReference type="NCBI Taxonomy" id="1342794"/>
    <lineage>
        <taxon>Bacteria</taxon>
        <taxon>Pseudomonadati</taxon>
        <taxon>Pseudomonadota</taxon>
        <taxon>Gammaproteobacteria</taxon>
        <taxon>Vibrionales</taxon>
        <taxon>Vibrionaceae</taxon>
        <taxon>Photobacterium</taxon>
    </lineage>
</organism>
<reference evidence="2 3" key="1">
    <citation type="submission" date="2018-01" db="EMBL/GenBank/DDBJ databases">
        <title>Whole genome sequencing of Histamine producing bacteria.</title>
        <authorList>
            <person name="Butler K."/>
        </authorList>
    </citation>
    <scope>NUCLEOTIDE SEQUENCE [LARGE SCALE GENOMIC DNA]</scope>
    <source>
        <strain evidence="2 3">DSM 100436</strain>
    </source>
</reference>
<accession>A0A2T3NQT5</accession>
<name>A0A2T3NQT5_9GAMM</name>
<keyword evidence="1" id="KW-0812">Transmembrane</keyword>
<dbReference type="AlphaFoldDB" id="A0A2T3NQT5"/>
<comment type="caution">
    <text evidence="2">The sequence shown here is derived from an EMBL/GenBank/DDBJ whole genome shotgun (WGS) entry which is preliminary data.</text>
</comment>
<keyword evidence="3" id="KW-1185">Reference proteome</keyword>
<protein>
    <recommendedName>
        <fullName evidence="4">Cell shape-determining protein</fullName>
    </recommendedName>
</protein>
<gene>
    <name evidence="2" type="ORF">C9I98_16215</name>
</gene>
<keyword evidence="1" id="KW-0472">Membrane</keyword>